<feature type="domain" description="Inosine/uridine-preferring nucleoside hydrolase" evidence="2">
    <location>
        <begin position="357"/>
        <end position="678"/>
    </location>
</feature>
<dbReference type="OrthoDB" id="432381at2759"/>
<dbReference type="InterPro" id="IPR052775">
    <property type="entry name" value="IUN_hydrolase"/>
</dbReference>
<keyword evidence="4" id="KW-1185">Reference proteome</keyword>
<proteinExistence type="inferred from homology"/>
<name>A0A0L0BLH2_LUCCU</name>
<dbReference type="PANTHER" id="PTHR46190:SF1">
    <property type="entry name" value="SI:CH211-201H21.5"/>
    <property type="match status" value="1"/>
</dbReference>
<dbReference type="Gene3D" id="3.90.245.10">
    <property type="entry name" value="Ribonucleoside hydrolase-like"/>
    <property type="match status" value="2"/>
</dbReference>
<evidence type="ECO:0000313" key="3">
    <source>
        <dbReference type="EMBL" id="KNC20808.1"/>
    </source>
</evidence>
<dbReference type="SUPFAM" id="SSF53590">
    <property type="entry name" value="Nucleoside hydrolase"/>
    <property type="match status" value="2"/>
</dbReference>
<organism evidence="3 4">
    <name type="scientific">Lucilia cuprina</name>
    <name type="common">Green bottle fly</name>
    <name type="synonym">Australian sheep blowfly</name>
    <dbReference type="NCBI Taxonomy" id="7375"/>
    <lineage>
        <taxon>Eukaryota</taxon>
        <taxon>Metazoa</taxon>
        <taxon>Ecdysozoa</taxon>
        <taxon>Arthropoda</taxon>
        <taxon>Hexapoda</taxon>
        <taxon>Insecta</taxon>
        <taxon>Pterygota</taxon>
        <taxon>Neoptera</taxon>
        <taxon>Endopterygota</taxon>
        <taxon>Diptera</taxon>
        <taxon>Brachycera</taxon>
        <taxon>Muscomorpha</taxon>
        <taxon>Oestroidea</taxon>
        <taxon>Calliphoridae</taxon>
        <taxon>Luciliinae</taxon>
        <taxon>Lucilia</taxon>
    </lineage>
</organism>
<reference evidence="3 4" key="1">
    <citation type="journal article" date="2015" name="Nat. Commun.">
        <title>Lucilia cuprina genome unlocks parasitic fly biology to underpin future interventions.</title>
        <authorList>
            <person name="Anstead C.A."/>
            <person name="Korhonen P.K."/>
            <person name="Young N.D."/>
            <person name="Hall R.S."/>
            <person name="Jex A.R."/>
            <person name="Murali S.C."/>
            <person name="Hughes D.S."/>
            <person name="Lee S.F."/>
            <person name="Perry T."/>
            <person name="Stroehlein A.J."/>
            <person name="Ansell B.R."/>
            <person name="Breugelmans B."/>
            <person name="Hofmann A."/>
            <person name="Qu J."/>
            <person name="Dugan S."/>
            <person name="Lee S.L."/>
            <person name="Chao H."/>
            <person name="Dinh H."/>
            <person name="Han Y."/>
            <person name="Doddapaneni H.V."/>
            <person name="Worley K.C."/>
            <person name="Muzny D.M."/>
            <person name="Ioannidis P."/>
            <person name="Waterhouse R.M."/>
            <person name="Zdobnov E.M."/>
            <person name="James P.J."/>
            <person name="Bagnall N.H."/>
            <person name="Kotze A.C."/>
            <person name="Gibbs R.A."/>
            <person name="Richards S."/>
            <person name="Batterham P."/>
            <person name="Gasser R.B."/>
        </authorList>
    </citation>
    <scope>NUCLEOTIDE SEQUENCE [LARGE SCALE GENOMIC DNA]</scope>
    <source>
        <strain evidence="3 4">LS</strain>
        <tissue evidence="3">Full body</tissue>
    </source>
</reference>
<dbReference type="EMBL" id="JRES01001701">
    <property type="protein sequence ID" value="KNC20808.1"/>
    <property type="molecule type" value="Genomic_DNA"/>
</dbReference>
<dbReference type="GO" id="GO:0016799">
    <property type="term" value="F:hydrolase activity, hydrolyzing N-glycosyl compounds"/>
    <property type="evidence" value="ECO:0007669"/>
    <property type="project" value="InterPro"/>
</dbReference>
<dbReference type="CDD" id="cd02649">
    <property type="entry name" value="nuc_hydro_CeIAG"/>
    <property type="match status" value="2"/>
</dbReference>
<evidence type="ECO:0000256" key="1">
    <source>
        <dbReference type="ARBA" id="ARBA00009176"/>
    </source>
</evidence>
<comment type="similarity">
    <text evidence="1">Belongs to the IUNH family.</text>
</comment>
<dbReference type="Pfam" id="PF01156">
    <property type="entry name" value="IU_nuc_hydro"/>
    <property type="match status" value="2"/>
</dbReference>
<accession>A0A0L0BLH2</accession>
<dbReference type="AlphaFoldDB" id="A0A0L0BLH2"/>
<evidence type="ECO:0000313" key="4">
    <source>
        <dbReference type="Proteomes" id="UP000037069"/>
    </source>
</evidence>
<sequence>MSNVGGFVIYDCDIGIDDAWGLLMLIKGEQLFRKLSQNVKIDVERERLPDVYKILAITCVQGNTDVDSCAQNALRVLDSVDRLDIPVYKGCNNPILPRSWERTSYFYGVDGFGDISDLPEVVSTLPQTQHAVNVMYSMVCTYPYMVDFILVGPLTNFAMCINMYGDAFLSKVRNIYVMGGNYRGKGNITKCAEFNFMMDPEAAHIVFESVKEHVITVLPWETCVDGDMNLEMDWRINELGKVETKAMQLMNTVECAVYLPKGFVKWIVCDAILVAAYCFQKLAIAKQRLYHATVELNGSHTRGQMVLDHLRKDLENAQIIMDMHKENYKQIISWTDSQSQNRKRSKTKIMSTAGGFVIYDCDVGIDDAWGLLMLIKGEQLFRKLAQNLKIIKERENLPEPYKILAITCVQGNTDVDSCVRNTLRVLDSVDRLDIPVYKGCKNPILPRNWECTRYAYGVDGFGDIFDLPEVTSTSPQTQHAVNAMYSMVCMYPNMIDFILVGPLTNFATCINMYGNEFLSKVRNIYVMGGNYRGKGNLTKCAEFNFMMDPEAAHIVFESVKEHVITVLPWESCVDGEMNLEMDWRINELGKVETKAMQLMNTAEYAVYLPKGLIKWIVCDAILVAAYCFQKLAIAKQRLYHATVELNGTHTRGQMVLDHLRKNRENAKVIMDMHKENYKQIISWTGGLIDDVDMEKWLLAKM</sequence>
<dbReference type="InterPro" id="IPR001910">
    <property type="entry name" value="Inosine/uridine_hydrolase_dom"/>
</dbReference>
<feature type="domain" description="Inosine/uridine-preferring nucleoside hydrolase" evidence="2">
    <location>
        <begin position="8"/>
        <end position="329"/>
    </location>
</feature>
<dbReference type="PANTHER" id="PTHR46190">
    <property type="entry name" value="SI:CH211-201H21.5-RELATED"/>
    <property type="match status" value="1"/>
</dbReference>
<protein>
    <recommendedName>
        <fullName evidence="2">Inosine/uridine-preferring nucleoside hydrolase domain-containing protein</fullName>
    </recommendedName>
</protein>
<dbReference type="OMA" id="EMDWRIN"/>
<evidence type="ECO:0000259" key="2">
    <source>
        <dbReference type="Pfam" id="PF01156"/>
    </source>
</evidence>
<dbReference type="Proteomes" id="UP000037069">
    <property type="component" value="Unassembled WGS sequence"/>
</dbReference>
<comment type="caution">
    <text evidence="3">The sequence shown here is derived from an EMBL/GenBank/DDBJ whole genome shotgun (WGS) entry which is preliminary data.</text>
</comment>
<gene>
    <name evidence="3" type="ORF">FF38_11268</name>
</gene>
<dbReference type="STRING" id="7375.A0A0L0BLH2"/>
<dbReference type="InterPro" id="IPR036452">
    <property type="entry name" value="Ribo_hydro-like"/>
</dbReference>